<dbReference type="PROSITE" id="PS50090">
    <property type="entry name" value="MYB_LIKE"/>
    <property type="match status" value="1"/>
</dbReference>
<gene>
    <name evidence="3" type="ORF">J416_07322</name>
</gene>
<dbReference type="OrthoDB" id="2845592at2"/>
<evidence type="ECO:0000259" key="2">
    <source>
        <dbReference type="PROSITE" id="PS50090"/>
    </source>
</evidence>
<dbReference type="EMBL" id="APML01000023">
    <property type="protein sequence ID" value="ENH97082.1"/>
    <property type="molecule type" value="Genomic_DNA"/>
</dbReference>
<dbReference type="PATRIC" id="fig|1308866.3.peg.1477"/>
<evidence type="ECO:0000313" key="4">
    <source>
        <dbReference type="Proteomes" id="UP000012283"/>
    </source>
</evidence>
<dbReference type="InterPro" id="IPR014243">
    <property type="entry name" value="RsfA-like"/>
</dbReference>
<keyword evidence="4" id="KW-1185">Reference proteome</keyword>
<reference evidence="3 4" key="1">
    <citation type="submission" date="2013-03" db="EMBL/GenBank/DDBJ databases">
        <title>Draft genome sequence of Gracibacillus halophilus YIM-C55.5, a moderately halophilic and thermophilic organism from the Xiaochaidamu salt lake.</title>
        <authorList>
            <person name="Sugumar T."/>
            <person name="Polireddy D.R."/>
            <person name="Antony A."/>
            <person name="Madhava Y.R."/>
            <person name="Sivakumar N."/>
        </authorList>
    </citation>
    <scope>NUCLEOTIDE SEQUENCE [LARGE SCALE GENOMIC DNA]</scope>
    <source>
        <strain evidence="3 4">YIM-C55.5</strain>
    </source>
</reference>
<dbReference type="PANTHER" id="PTHR41302">
    <property type="entry name" value="PRESPORE-SPECIFIC TRANSCRIPTIONAL REGULATOR RSFA-RELATED"/>
    <property type="match status" value="1"/>
</dbReference>
<dbReference type="STRING" id="1308866.J416_07322"/>
<dbReference type="NCBIfam" id="TIGR02894">
    <property type="entry name" value="DNA_bind_RsfA"/>
    <property type="match status" value="1"/>
</dbReference>
<dbReference type="InterPro" id="IPR001005">
    <property type="entry name" value="SANT/Myb"/>
</dbReference>
<protein>
    <submittedName>
        <fullName evidence="3">RsfA family transcription factor</fullName>
    </submittedName>
</protein>
<dbReference type="RefSeq" id="WP_003467404.1">
    <property type="nucleotide sequence ID" value="NZ_APML01000023.1"/>
</dbReference>
<feature type="domain" description="Myb-like" evidence="2">
    <location>
        <begin position="1"/>
        <end position="57"/>
    </location>
</feature>
<organism evidence="3 4">
    <name type="scientific">Gracilibacillus halophilus YIM-C55.5</name>
    <dbReference type="NCBI Taxonomy" id="1308866"/>
    <lineage>
        <taxon>Bacteria</taxon>
        <taxon>Bacillati</taxon>
        <taxon>Bacillota</taxon>
        <taxon>Bacilli</taxon>
        <taxon>Bacillales</taxon>
        <taxon>Bacillaceae</taxon>
        <taxon>Gracilibacillus</taxon>
    </lineage>
</organism>
<dbReference type="PANTHER" id="PTHR41302:SF2">
    <property type="entry name" value="PRESPORE SPECIFIC TRANSCRIPTIONAL ACTIVATOR RSFA"/>
    <property type="match status" value="1"/>
</dbReference>
<accession>N4WLR7</accession>
<comment type="caution">
    <text evidence="3">The sequence shown here is derived from an EMBL/GenBank/DDBJ whole genome shotgun (WGS) entry which is preliminary data.</text>
</comment>
<keyword evidence="1" id="KW-0175">Coiled coil</keyword>
<dbReference type="eggNOG" id="ENOG5030SGP">
    <property type="taxonomic scope" value="Bacteria"/>
</dbReference>
<proteinExistence type="predicted"/>
<evidence type="ECO:0000313" key="3">
    <source>
        <dbReference type="EMBL" id="ENH97082.1"/>
    </source>
</evidence>
<evidence type="ECO:0000256" key="1">
    <source>
        <dbReference type="SAM" id="Coils"/>
    </source>
</evidence>
<sequence length="252" mass="29644">MTKVRQDAWSHEDDLLLAETVLRHIREGSTQLQAFEEVGDKLNRTSAACGFRWNAEVRQNYEQAIQIAKRQRKERKRALAKQNQKQQTATSDNVSTFVDDNKSEFIDVETVDESETFPILNWEQPSESLPIPQEPDEQPVIHSMQQDQPDVQLDQVIQYLQRLKNDQQVMKQSQQQNQALVQEKQQLQEKVTTQEKRIKELQQELTTMKEDYQAFMQIVERARKMVVFDEEDSRPIPKFRMDKNGNLEQVAK</sequence>
<name>N4WLR7_9BACI</name>
<feature type="coiled-coil region" evidence="1">
    <location>
        <begin position="54"/>
        <end position="85"/>
    </location>
</feature>
<dbReference type="Proteomes" id="UP000012283">
    <property type="component" value="Unassembled WGS sequence"/>
</dbReference>
<feature type="coiled-coil region" evidence="1">
    <location>
        <begin position="163"/>
        <end position="218"/>
    </location>
</feature>
<dbReference type="Pfam" id="PF13921">
    <property type="entry name" value="Myb_DNA-bind_6"/>
    <property type="match status" value="1"/>
</dbReference>
<dbReference type="AlphaFoldDB" id="N4WLR7"/>